<keyword evidence="4 11" id="KW-0479">Metal-binding</keyword>
<evidence type="ECO:0000256" key="4">
    <source>
        <dbReference type="ARBA" id="ARBA00022723"/>
    </source>
</evidence>
<feature type="binding site" evidence="11">
    <location>
        <begin position="120"/>
        <end position="126"/>
    </location>
    <ligand>
        <name>ATP</name>
        <dbReference type="ChEBI" id="CHEBI:30616"/>
    </ligand>
</feature>
<dbReference type="FunFam" id="3.30.70.890:FF:000001">
    <property type="entry name" value="Galactokinase"/>
    <property type="match status" value="1"/>
</dbReference>
<keyword evidence="6 11" id="KW-0418">Kinase</keyword>
<feature type="active site" description="Proton acceptor" evidence="11">
    <location>
        <position position="170"/>
    </location>
</feature>
<keyword evidence="9 11" id="KW-0299">Galactose metabolism</keyword>
<protein>
    <recommendedName>
        <fullName evidence="11 12">Galactokinase</fullName>
        <ecNumber evidence="11 12">2.7.1.6</ecNumber>
    </recommendedName>
    <alternativeName>
        <fullName evidence="11">Galactose kinase</fullName>
    </alternativeName>
</protein>
<accession>A0A1Y3ZZ43</accession>
<dbReference type="InterPro" id="IPR022963">
    <property type="entry name" value="Galactokinase_bac"/>
</dbReference>
<dbReference type="PIRSF" id="PIRSF000530">
    <property type="entry name" value="Galactokinase"/>
    <property type="match status" value="1"/>
</dbReference>
<sequence>MNTLELEHRFEEIYGKRAEHTYFAPGRVNLIGEHTDYNGGLVFPCALSFGTYLLIAKREDRQNRFSSVNMDRSYTANANAFEDKPTAWIKYPIGVMKEFAERGSDVWGYDLLYYGNIPNGAGLSSSASIEVVTAVMLNDVTKVHLDMTELVKISQKAENDYVGVNCGIMDQFAVGMGKANHAIALDCASLKYEYVPLHMEGYKLVIANTNKKRGLADSKYNERRSECEQAVASISSRHPITFLCELTPTEFGQYCTSISDPIVYRRAKHAVHEHARVKQAIDALKAGKLTTFGQLMNASHRSLKDDYEVTGIELDTLAEEGQQLEGVLGSRMTGAGFGGCTVTLIQEEQVDRYIREVGKIYKDKTHLEATFYIADIGEGARKLN</sequence>
<dbReference type="PROSITE" id="PS00627">
    <property type="entry name" value="GHMP_KINASES_ATP"/>
    <property type="match status" value="1"/>
</dbReference>
<keyword evidence="10 11" id="KW-0119">Carbohydrate metabolism</keyword>
<dbReference type="InterPro" id="IPR006206">
    <property type="entry name" value="Mevalonate/galactokinase"/>
</dbReference>
<dbReference type="InterPro" id="IPR019741">
    <property type="entry name" value="Galactokinase_CS"/>
</dbReference>
<dbReference type="GO" id="GO:0006012">
    <property type="term" value="P:galactose metabolic process"/>
    <property type="evidence" value="ECO:0007669"/>
    <property type="project" value="UniProtKB-UniRule"/>
</dbReference>
<dbReference type="PANTHER" id="PTHR10457:SF7">
    <property type="entry name" value="GALACTOKINASE-RELATED"/>
    <property type="match status" value="1"/>
</dbReference>
<keyword evidence="8 11" id="KW-0460">Magnesium</keyword>
<evidence type="ECO:0000256" key="3">
    <source>
        <dbReference type="ARBA" id="ARBA00022679"/>
    </source>
</evidence>
<feature type="domain" description="GHMP kinase N-terminal" evidence="13">
    <location>
        <begin position="91"/>
        <end position="178"/>
    </location>
</feature>
<comment type="pathway">
    <text evidence="11">Carbohydrate metabolism; galactose metabolism.</text>
</comment>
<reference evidence="16" key="2">
    <citation type="submission" date="2022-01" db="EMBL/GenBank/DDBJ databases">
        <title>Collection of gut derived symbiotic bacterial strains cultured from healthy donors.</title>
        <authorList>
            <person name="Lin H."/>
            <person name="Kohout C."/>
            <person name="Waligurski E."/>
            <person name="Pamer E.G."/>
        </authorList>
    </citation>
    <scope>NUCLEOTIDE SEQUENCE</scope>
    <source>
        <strain evidence="16">DFI.1.149</strain>
    </source>
</reference>
<dbReference type="GO" id="GO:0004335">
    <property type="term" value="F:galactokinase activity"/>
    <property type="evidence" value="ECO:0007669"/>
    <property type="project" value="UniProtKB-UniRule"/>
</dbReference>
<evidence type="ECO:0000313" key="16">
    <source>
        <dbReference type="EMBL" id="MCG4960998.1"/>
    </source>
</evidence>
<feature type="domain" description="GHMP kinase C-terminal" evidence="14">
    <location>
        <begin position="280"/>
        <end position="362"/>
    </location>
</feature>
<dbReference type="Proteomes" id="UP000284243">
    <property type="component" value="Unassembled WGS sequence"/>
</dbReference>
<dbReference type="InterPro" id="IPR000705">
    <property type="entry name" value="Galactokinase"/>
</dbReference>
<feature type="site" description="Transition state stabilizer" evidence="11">
    <location>
        <position position="27"/>
    </location>
</feature>
<dbReference type="InterPro" id="IPR036554">
    <property type="entry name" value="GHMP_kinase_C_sf"/>
</dbReference>
<keyword evidence="5 11" id="KW-0547">Nucleotide-binding</keyword>
<dbReference type="Pfam" id="PF00288">
    <property type="entry name" value="GHMP_kinases_N"/>
    <property type="match status" value="1"/>
</dbReference>
<evidence type="ECO:0000256" key="1">
    <source>
        <dbReference type="ARBA" id="ARBA00006566"/>
    </source>
</evidence>
<evidence type="ECO:0000259" key="14">
    <source>
        <dbReference type="Pfam" id="PF08544"/>
    </source>
</evidence>
<evidence type="ECO:0000256" key="6">
    <source>
        <dbReference type="ARBA" id="ARBA00022777"/>
    </source>
</evidence>
<evidence type="ECO:0000313" key="17">
    <source>
        <dbReference type="EMBL" id="RGU54108.1"/>
    </source>
</evidence>
<dbReference type="GeneID" id="61275321"/>
<dbReference type="PANTHER" id="PTHR10457">
    <property type="entry name" value="MEVALONATE KINASE/GALACTOKINASE"/>
    <property type="match status" value="1"/>
</dbReference>
<organism evidence="17 18">
    <name type="scientific">Odoribacter splanchnicus</name>
    <dbReference type="NCBI Taxonomy" id="28118"/>
    <lineage>
        <taxon>Bacteria</taxon>
        <taxon>Pseudomonadati</taxon>
        <taxon>Bacteroidota</taxon>
        <taxon>Bacteroidia</taxon>
        <taxon>Bacteroidales</taxon>
        <taxon>Odoribacteraceae</taxon>
        <taxon>Odoribacter</taxon>
    </lineage>
</organism>
<dbReference type="InterPro" id="IPR020568">
    <property type="entry name" value="Ribosomal_Su5_D2-typ_SF"/>
</dbReference>
<dbReference type="GO" id="GO:0005829">
    <property type="term" value="C:cytosol"/>
    <property type="evidence" value="ECO:0007669"/>
    <property type="project" value="TreeGrafter"/>
</dbReference>
<feature type="domain" description="Galactokinase N-terminal" evidence="15">
    <location>
        <begin position="9"/>
        <end position="57"/>
    </location>
</feature>
<feature type="binding site" evidence="11">
    <location>
        <position position="67"/>
    </location>
    <ligand>
        <name>ATP</name>
        <dbReference type="ChEBI" id="CHEBI:30616"/>
    </ligand>
</feature>
<comment type="subcellular location">
    <subcellularLocation>
        <location evidence="11">Cytoplasm</location>
    </subcellularLocation>
</comment>
<dbReference type="PROSITE" id="PS00106">
    <property type="entry name" value="GALACTOKINASE"/>
    <property type="match status" value="1"/>
</dbReference>
<evidence type="ECO:0000259" key="13">
    <source>
        <dbReference type="Pfam" id="PF00288"/>
    </source>
</evidence>
<dbReference type="HAMAP" id="MF_00246">
    <property type="entry name" value="Galactokinase"/>
    <property type="match status" value="1"/>
</dbReference>
<comment type="caution">
    <text evidence="17">The sequence shown here is derived from an EMBL/GenBank/DDBJ whole genome shotgun (WGS) entry which is preliminary data.</text>
</comment>
<evidence type="ECO:0000256" key="8">
    <source>
        <dbReference type="ARBA" id="ARBA00022842"/>
    </source>
</evidence>
<dbReference type="PRINTS" id="PR00959">
    <property type="entry name" value="MEVGALKINASE"/>
</dbReference>
<evidence type="ECO:0000256" key="9">
    <source>
        <dbReference type="ARBA" id="ARBA00023144"/>
    </source>
</evidence>
<dbReference type="GO" id="GO:0000287">
    <property type="term" value="F:magnesium ion binding"/>
    <property type="evidence" value="ECO:0007669"/>
    <property type="project" value="UniProtKB-UniRule"/>
</dbReference>
<evidence type="ECO:0000313" key="18">
    <source>
        <dbReference type="Proteomes" id="UP000284243"/>
    </source>
</evidence>
<dbReference type="UniPathway" id="UPA00214"/>
<evidence type="ECO:0000256" key="11">
    <source>
        <dbReference type="HAMAP-Rule" id="MF_00246"/>
    </source>
</evidence>
<evidence type="ECO:0000256" key="12">
    <source>
        <dbReference type="NCBIfam" id="TIGR00131"/>
    </source>
</evidence>
<evidence type="ECO:0000256" key="5">
    <source>
        <dbReference type="ARBA" id="ARBA00022741"/>
    </source>
</evidence>
<dbReference type="AlphaFoldDB" id="A0A1Y3ZZ43"/>
<evidence type="ECO:0000259" key="15">
    <source>
        <dbReference type="Pfam" id="PF10509"/>
    </source>
</evidence>
<dbReference type="EMBL" id="QRYC01000038">
    <property type="protein sequence ID" value="RGU54108.1"/>
    <property type="molecule type" value="Genomic_DNA"/>
</dbReference>
<reference evidence="17 18" key="1">
    <citation type="submission" date="2018-08" db="EMBL/GenBank/DDBJ databases">
        <title>A genome reference for cultivated species of the human gut microbiota.</title>
        <authorList>
            <person name="Zou Y."/>
            <person name="Xue W."/>
            <person name="Luo G."/>
        </authorList>
    </citation>
    <scope>NUCLEOTIDE SEQUENCE [LARGE SCALE GENOMIC DNA]</scope>
    <source>
        <strain evidence="17 18">AF16-14</strain>
    </source>
</reference>
<dbReference type="NCBIfam" id="NF003705">
    <property type="entry name" value="PRK05322.1"/>
    <property type="match status" value="1"/>
</dbReference>
<dbReference type="SUPFAM" id="SSF55060">
    <property type="entry name" value="GHMP Kinase, C-terminal domain"/>
    <property type="match status" value="1"/>
</dbReference>
<dbReference type="PRINTS" id="PR00473">
    <property type="entry name" value="GALCTOKINASE"/>
</dbReference>
<dbReference type="RefSeq" id="WP_013612284.1">
    <property type="nucleotide sequence ID" value="NZ_BAABYK010000001.1"/>
</dbReference>
<evidence type="ECO:0000256" key="7">
    <source>
        <dbReference type="ARBA" id="ARBA00022840"/>
    </source>
</evidence>
<evidence type="ECO:0000256" key="2">
    <source>
        <dbReference type="ARBA" id="ARBA00022490"/>
    </source>
</evidence>
<dbReference type="NCBIfam" id="TIGR00131">
    <property type="entry name" value="gal_kin"/>
    <property type="match status" value="1"/>
</dbReference>
<proteinExistence type="inferred from homology"/>
<dbReference type="Pfam" id="PF08544">
    <property type="entry name" value="GHMP_kinases_C"/>
    <property type="match status" value="1"/>
</dbReference>
<dbReference type="GO" id="GO:0005524">
    <property type="term" value="F:ATP binding"/>
    <property type="evidence" value="ECO:0007669"/>
    <property type="project" value="UniProtKB-UniRule"/>
</dbReference>
<name>A0A1Y3ZZ43_9BACT</name>
<comment type="function">
    <text evidence="11">Catalyzes the transfer of the gamma-phosphate of ATP to D-galactose to form alpha-D-galactose-1-phosphate (Gal-1-P).</text>
</comment>
<feature type="binding site" evidence="11">
    <location>
        <position position="220"/>
    </location>
    <ligand>
        <name>substrate</name>
    </ligand>
</feature>
<feature type="binding site" evidence="11">
    <location>
        <begin position="33"/>
        <end position="36"/>
    </location>
    <ligand>
        <name>substrate</name>
    </ligand>
</feature>
<keyword evidence="3 11" id="KW-0808">Transferase</keyword>
<dbReference type="Gene3D" id="3.30.70.890">
    <property type="entry name" value="GHMP kinase, C-terminal domain"/>
    <property type="match status" value="1"/>
</dbReference>
<keyword evidence="7 11" id="KW-0067">ATP-binding</keyword>
<dbReference type="Pfam" id="PF10509">
    <property type="entry name" value="GalKase_gal_bdg"/>
    <property type="match status" value="1"/>
</dbReference>
<evidence type="ECO:0000256" key="10">
    <source>
        <dbReference type="ARBA" id="ARBA00023277"/>
    </source>
</evidence>
<dbReference type="InterPro" id="IPR006204">
    <property type="entry name" value="GHMP_kinase_N_dom"/>
</dbReference>
<dbReference type="EMBL" id="JAKNDN010000028">
    <property type="protein sequence ID" value="MCG4960998.1"/>
    <property type="molecule type" value="Genomic_DNA"/>
</dbReference>
<feature type="binding site" evidence="11">
    <location>
        <position position="158"/>
    </location>
    <ligand>
        <name>Mg(2+)</name>
        <dbReference type="ChEBI" id="CHEBI:18420"/>
    </ligand>
</feature>
<dbReference type="InterPro" id="IPR013750">
    <property type="entry name" value="GHMP_kinase_C_dom"/>
</dbReference>
<dbReference type="Gene3D" id="3.30.230.10">
    <property type="match status" value="1"/>
</dbReference>
<dbReference type="OMA" id="GFHDTYF"/>
<feature type="binding site" evidence="11">
    <location>
        <position position="126"/>
    </location>
    <ligand>
        <name>Mg(2+)</name>
        <dbReference type="ChEBI" id="CHEBI:18420"/>
    </ligand>
</feature>
<dbReference type="InterPro" id="IPR014721">
    <property type="entry name" value="Ribsml_uS5_D2-typ_fold_subgr"/>
</dbReference>
<dbReference type="SUPFAM" id="SSF54211">
    <property type="entry name" value="Ribosomal protein S5 domain 2-like"/>
    <property type="match status" value="1"/>
</dbReference>
<comment type="similarity">
    <text evidence="1 11">Belongs to the GHMP kinase family. GalK subfamily.</text>
</comment>
<dbReference type="FunFam" id="3.30.230.10:FF:000017">
    <property type="entry name" value="Galactokinase"/>
    <property type="match status" value="1"/>
</dbReference>
<gene>
    <name evidence="11" type="primary">galK</name>
    <name evidence="17" type="ORF">DWW57_17540</name>
    <name evidence="16" type="ORF">L0P03_14245</name>
</gene>
<keyword evidence="2 11" id="KW-0963">Cytoplasm</keyword>
<dbReference type="InterPro" id="IPR019539">
    <property type="entry name" value="GalKase_N"/>
</dbReference>
<dbReference type="EC" id="2.7.1.6" evidence="11 12"/>
<comment type="catalytic activity">
    <reaction evidence="11">
        <text>alpha-D-galactose + ATP = alpha-D-galactose 1-phosphate + ADP + H(+)</text>
        <dbReference type="Rhea" id="RHEA:13553"/>
        <dbReference type="ChEBI" id="CHEBI:15378"/>
        <dbReference type="ChEBI" id="CHEBI:28061"/>
        <dbReference type="ChEBI" id="CHEBI:30616"/>
        <dbReference type="ChEBI" id="CHEBI:58336"/>
        <dbReference type="ChEBI" id="CHEBI:456216"/>
        <dbReference type="EC" id="2.7.1.6"/>
    </reaction>
</comment>
<dbReference type="InterPro" id="IPR006203">
    <property type="entry name" value="GHMP_knse_ATP-bd_CS"/>
</dbReference>
<dbReference type="Proteomes" id="UP001199750">
    <property type="component" value="Unassembled WGS sequence"/>
</dbReference>